<dbReference type="InterPro" id="IPR050092">
    <property type="entry name" value="RNase_H"/>
</dbReference>
<gene>
    <name evidence="10" type="ORF">DAA48_16285</name>
</gene>
<feature type="domain" description="RNase H type-1" evidence="9">
    <location>
        <begin position="35"/>
        <end position="171"/>
    </location>
</feature>
<organism evidence="10 11">
    <name type="scientific">Aeromonas veronii</name>
    <dbReference type="NCBI Taxonomy" id="654"/>
    <lineage>
        <taxon>Bacteria</taxon>
        <taxon>Pseudomonadati</taxon>
        <taxon>Pseudomonadota</taxon>
        <taxon>Gammaproteobacteria</taxon>
        <taxon>Aeromonadales</taxon>
        <taxon>Aeromonadaceae</taxon>
        <taxon>Aeromonas</taxon>
    </lineage>
</organism>
<keyword evidence="7" id="KW-0378">Hydrolase</keyword>
<dbReference type="EC" id="3.1.26.4" evidence="3"/>
<sequence length="351" mass="39923">MSSEKIKTLMDSFGAADGFLQSKHKIKEASIYNPKWPDIYIYTDGASKGSKTSKDGRAFSGWGVYTRSVTVSGEVREFVSGGNLFNADSNEAELRAVHSALSNLRIPGRMKIISDSSYVIKGLCEIDAMIDRKNAIESINPKDRVRWHWTELRLLNIWSEIRELLKSSKILSLEAEWVRSHTLDNEEDLPNPDSAKNDKERNLIMNCIGNFHADKMANLGAKKAVRSALWFLKNEKDEYKVQKSIETCTKNLALSGFARREAVEFLASQAPDYLPRNVLVTIFDDRTLAKIDEAHEQKQAELEQKERERKALLSTKAEQITPIPKSLVLNQNEDAIEKFKRRFGMHTSLDR</sequence>
<evidence type="ECO:0000256" key="5">
    <source>
        <dbReference type="ARBA" id="ARBA00022723"/>
    </source>
</evidence>
<keyword evidence="8" id="KW-0175">Coiled coil</keyword>
<name>A0A2T4MZW6_AERVE</name>
<dbReference type="GO" id="GO:0043137">
    <property type="term" value="P:DNA replication, removal of RNA primer"/>
    <property type="evidence" value="ECO:0007669"/>
    <property type="project" value="TreeGrafter"/>
</dbReference>
<dbReference type="Gene3D" id="3.30.420.10">
    <property type="entry name" value="Ribonuclease H-like superfamily/Ribonuclease H"/>
    <property type="match status" value="1"/>
</dbReference>
<comment type="caution">
    <text evidence="10">The sequence shown here is derived from an EMBL/GenBank/DDBJ whole genome shotgun (WGS) entry which is preliminary data.</text>
</comment>
<evidence type="ECO:0000256" key="4">
    <source>
        <dbReference type="ARBA" id="ARBA00022722"/>
    </source>
</evidence>
<comment type="similarity">
    <text evidence="2">Belongs to the RNase H family.</text>
</comment>
<dbReference type="GO" id="GO:0003676">
    <property type="term" value="F:nucleic acid binding"/>
    <property type="evidence" value="ECO:0007669"/>
    <property type="project" value="InterPro"/>
</dbReference>
<keyword evidence="6" id="KW-0255">Endonuclease</keyword>
<evidence type="ECO:0000256" key="3">
    <source>
        <dbReference type="ARBA" id="ARBA00012180"/>
    </source>
</evidence>
<dbReference type="GO" id="GO:0004523">
    <property type="term" value="F:RNA-DNA hybrid ribonuclease activity"/>
    <property type="evidence" value="ECO:0007669"/>
    <property type="project" value="UniProtKB-EC"/>
</dbReference>
<dbReference type="PROSITE" id="PS50879">
    <property type="entry name" value="RNASE_H_1"/>
    <property type="match status" value="1"/>
</dbReference>
<evidence type="ECO:0000256" key="6">
    <source>
        <dbReference type="ARBA" id="ARBA00022759"/>
    </source>
</evidence>
<feature type="coiled-coil region" evidence="8">
    <location>
        <begin position="288"/>
        <end position="315"/>
    </location>
</feature>
<evidence type="ECO:0000256" key="7">
    <source>
        <dbReference type="ARBA" id="ARBA00022801"/>
    </source>
</evidence>
<dbReference type="PANTHER" id="PTHR10642">
    <property type="entry name" value="RIBONUCLEASE H1"/>
    <property type="match status" value="1"/>
</dbReference>
<dbReference type="EMBL" id="PZKL01000037">
    <property type="protein sequence ID" value="PTH80121.1"/>
    <property type="molecule type" value="Genomic_DNA"/>
</dbReference>
<accession>A0A2T4MZW6</accession>
<dbReference type="AlphaFoldDB" id="A0A2T4MZW6"/>
<evidence type="ECO:0000313" key="11">
    <source>
        <dbReference type="Proteomes" id="UP000241986"/>
    </source>
</evidence>
<dbReference type="InterPro" id="IPR002156">
    <property type="entry name" value="RNaseH_domain"/>
</dbReference>
<keyword evidence="4" id="KW-0540">Nuclease</keyword>
<dbReference type="InterPro" id="IPR012337">
    <property type="entry name" value="RNaseH-like_sf"/>
</dbReference>
<dbReference type="RefSeq" id="WP_107684004.1">
    <property type="nucleotide sequence ID" value="NZ_PZKL01000037.1"/>
</dbReference>
<dbReference type="Proteomes" id="UP000241986">
    <property type="component" value="Unassembled WGS sequence"/>
</dbReference>
<protein>
    <recommendedName>
        <fullName evidence="3">ribonuclease H</fullName>
        <ecNumber evidence="3">3.1.26.4</ecNumber>
    </recommendedName>
</protein>
<evidence type="ECO:0000256" key="8">
    <source>
        <dbReference type="SAM" id="Coils"/>
    </source>
</evidence>
<proteinExistence type="inferred from homology"/>
<dbReference type="GO" id="GO:0046872">
    <property type="term" value="F:metal ion binding"/>
    <property type="evidence" value="ECO:0007669"/>
    <property type="project" value="UniProtKB-KW"/>
</dbReference>
<evidence type="ECO:0000256" key="1">
    <source>
        <dbReference type="ARBA" id="ARBA00000077"/>
    </source>
</evidence>
<dbReference type="Pfam" id="PF00075">
    <property type="entry name" value="RNase_H"/>
    <property type="match status" value="1"/>
</dbReference>
<comment type="catalytic activity">
    <reaction evidence="1">
        <text>Endonucleolytic cleavage to 5'-phosphomonoester.</text>
        <dbReference type="EC" id="3.1.26.4"/>
    </reaction>
</comment>
<dbReference type="SUPFAM" id="SSF53098">
    <property type="entry name" value="Ribonuclease H-like"/>
    <property type="match status" value="1"/>
</dbReference>
<keyword evidence="5" id="KW-0479">Metal-binding</keyword>
<evidence type="ECO:0000256" key="2">
    <source>
        <dbReference type="ARBA" id="ARBA00005300"/>
    </source>
</evidence>
<reference evidence="10 11" key="1">
    <citation type="submission" date="2018-03" db="EMBL/GenBank/DDBJ databases">
        <title>Aeromonas veronii whole genome sequencing and analysis.</title>
        <authorList>
            <person name="Xie H."/>
            <person name="Liu T."/>
            <person name="Wang K."/>
        </authorList>
    </citation>
    <scope>NUCLEOTIDE SEQUENCE [LARGE SCALE GENOMIC DNA]</scope>
    <source>
        <strain evidence="10 11">XH.VA.1</strain>
    </source>
</reference>
<dbReference type="PANTHER" id="PTHR10642:SF26">
    <property type="entry name" value="RIBONUCLEASE H1"/>
    <property type="match status" value="1"/>
</dbReference>
<dbReference type="InterPro" id="IPR036397">
    <property type="entry name" value="RNaseH_sf"/>
</dbReference>
<evidence type="ECO:0000313" key="10">
    <source>
        <dbReference type="EMBL" id="PTH80121.1"/>
    </source>
</evidence>
<evidence type="ECO:0000259" key="9">
    <source>
        <dbReference type="PROSITE" id="PS50879"/>
    </source>
</evidence>